<dbReference type="Proteomes" id="UP000789752">
    <property type="component" value="Unassembled WGS sequence"/>
</dbReference>
<comment type="caution">
    <text evidence="1">The sequence shown here is derived from an EMBL/GenBank/DDBJ whole genome shotgun (WGS) entry which is preliminary data.</text>
</comment>
<proteinExistence type="predicted"/>
<protein>
    <submittedName>
        <fullName evidence="1">Uncharacterized protein</fullName>
    </submittedName>
</protein>
<name>A0ABM8U8B1_9BURK</name>
<sequence>MVNPYSLTINYPIMSTQSVSSRSTPAARPAASSFKAAFVSFAQDMWHSYMRHSQYQVLLSSGNPHRVPREIARQR</sequence>
<evidence type="ECO:0000313" key="2">
    <source>
        <dbReference type="Proteomes" id="UP000789752"/>
    </source>
</evidence>
<gene>
    <name evidence="1" type="ORF">R54767_04185</name>
</gene>
<keyword evidence="2" id="KW-1185">Reference proteome</keyword>
<evidence type="ECO:0000313" key="1">
    <source>
        <dbReference type="EMBL" id="CAG4915304.1"/>
    </source>
</evidence>
<accession>A0ABM8U8B1</accession>
<organism evidence="1 2">
    <name type="scientific">Paraburkholderia gardini</name>
    <dbReference type="NCBI Taxonomy" id="2823469"/>
    <lineage>
        <taxon>Bacteria</taxon>
        <taxon>Pseudomonadati</taxon>
        <taxon>Pseudomonadota</taxon>
        <taxon>Betaproteobacteria</taxon>
        <taxon>Burkholderiales</taxon>
        <taxon>Burkholderiaceae</taxon>
        <taxon>Paraburkholderia</taxon>
    </lineage>
</organism>
<reference evidence="1 2" key="1">
    <citation type="submission" date="2021-04" db="EMBL/GenBank/DDBJ databases">
        <authorList>
            <person name="Vanwijnsberghe S."/>
        </authorList>
    </citation>
    <scope>NUCLEOTIDE SEQUENCE [LARGE SCALE GENOMIC DNA]</scope>
    <source>
        <strain evidence="1 2">LMG 32171</strain>
    </source>
</reference>
<dbReference type="EMBL" id="CAJQYY010000027">
    <property type="protein sequence ID" value="CAG4915304.1"/>
    <property type="molecule type" value="Genomic_DNA"/>
</dbReference>